<dbReference type="AlphaFoldDB" id="A0A1L5F5S8"/>
<evidence type="ECO:0000256" key="1">
    <source>
        <dbReference type="SAM" id="Phobius"/>
    </source>
</evidence>
<dbReference type="Proteomes" id="UP000184604">
    <property type="component" value="Chromosome"/>
</dbReference>
<dbReference type="RefSeq" id="WP_073538022.1">
    <property type="nucleotide sequence ID" value="NZ_CP018335.1"/>
</dbReference>
<feature type="transmembrane region" description="Helical" evidence="1">
    <location>
        <begin position="221"/>
        <end position="243"/>
    </location>
</feature>
<accession>A0A1L5F5S8</accession>
<dbReference type="Pfam" id="PF12730">
    <property type="entry name" value="ABC2_membrane_4"/>
    <property type="match status" value="1"/>
</dbReference>
<protein>
    <submittedName>
        <fullName evidence="2">ABC transporter permease</fullName>
    </submittedName>
</protein>
<organism evidence="2 3">
    <name type="scientific">Clostridium kluyveri</name>
    <dbReference type="NCBI Taxonomy" id="1534"/>
    <lineage>
        <taxon>Bacteria</taxon>
        <taxon>Bacillati</taxon>
        <taxon>Bacillota</taxon>
        <taxon>Clostridia</taxon>
        <taxon>Eubacteriales</taxon>
        <taxon>Clostridiaceae</taxon>
        <taxon>Clostridium</taxon>
    </lineage>
</organism>
<keyword evidence="1" id="KW-0472">Membrane</keyword>
<feature type="transmembrane region" description="Helical" evidence="1">
    <location>
        <begin position="58"/>
        <end position="82"/>
    </location>
</feature>
<dbReference type="OrthoDB" id="4336274at2"/>
<evidence type="ECO:0000313" key="3">
    <source>
        <dbReference type="Proteomes" id="UP000184604"/>
    </source>
</evidence>
<keyword evidence="1" id="KW-0812">Transmembrane</keyword>
<feature type="transmembrane region" description="Helical" evidence="1">
    <location>
        <begin position="16"/>
        <end position="38"/>
    </location>
</feature>
<feature type="transmembrane region" description="Helical" evidence="1">
    <location>
        <begin position="178"/>
        <end position="201"/>
    </location>
</feature>
<name>A0A1L5F5S8_CLOKL</name>
<gene>
    <name evidence="2" type="ORF">BS101_06155</name>
</gene>
<feature type="transmembrane region" description="Helical" evidence="1">
    <location>
        <begin position="152"/>
        <end position="171"/>
    </location>
</feature>
<feature type="transmembrane region" description="Helical" evidence="1">
    <location>
        <begin position="103"/>
        <end position="132"/>
    </location>
</feature>
<proteinExistence type="predicted"/>
<dbReference type="EMBL" id="CP018335">
    <property type="protein sequence ID" value="APM38349.1"/>
    <property type="molecule type" value="Genomic_DNA"/>
</dbReference>
<sequence>MFNIIYSEFLKLKKSYIIILALIISVFIPIFQCIASLSNDYSNISDTLRYTLIKDYRINVELICFQFLYVVFFSLISSYIFSREFTDKTTNILYTYPISRTKIFIAKLITVYILILAVYFIQFMAAYVTLYICWGQFPGKNFIIEDIKVNTYSLFAQLLLMPIPILIGNISKNIILPVVYGTLASISNMFIIFTGIYMQMSPLILPAIPVYYFHAGDPLDFIIITVNIVLTFCISIFICICHYNHVDIK</sequence>
<evidence type="ECO:0000313" key="2">
    <source>
        <dbReference type="EMBL" id="APM38349.1"/>
    </source>
</evidence>
<reference evidence="2 3" key="1">
    <citation type="submission" date="2016-12" db="EMBL/GenBank/DDBJ databases">
        <title>Complete genome sequence of Clostridium kluyveri JZZ isolated from the pit mud of a Chinese flavor liquor-making factory.</title>
        <authorList>
            <person name="Wang Y."/>
        </authorList>
    </citation>
    <scope>NUCLEOTIDE SEQUENCE [LARGE SCALE GENOMIC DNA]</scope>
    <source>
        <strain evidence="2 3">JZZ</strain>
    </source>
</reference>
<keyword evidence="1" id="KW-1133">Transmembrane helix</keyword>